<dbReference type="Pfam" id="PF25496">
    <property type="entry name" value="URGCP"/>
    <property type="match status" value="1"/>
</dbReference>
<accession>A0A8C6Z155</accession>
<evidence type="ECO:0000256" key="8">
    <source>
        <dbReference type="SAM" id="Coils"/>
    </source>
</evidence>
<evidence type="ECO:0000256" key="4">
    <source>
        <dbReference type="ARBA" id="ARBA00022490"/>
    </source>
</evidence>
<comment type="subcellular location">
    <subcellularLocation>
        <location evidence="2">Cytoplasm</location>
    </subcellularLocation>
    <subcellularLocation>
        <location evidence="1">Nucleus</location>
    </subcellularLocation>
</comment>
<keyword evidence="8" id="KW-0175">Coiled coil</keyword>
<dbReference type="AlphaFoldDB" id="A0A8C6Z155"/>
<dbReference type="GO" id="GO:0005737">
    <property type="term" value="C:cytoplasm"/>
    <property type="evidence" value="ECO:0007669"/>
    <property type="project" value="UniProtKB-SubCell"/>
</dbReference>
<dbReference type="InterPro" id="IPR030383">
    <property type="entry name" value="G_VLIG_dom"/>
</dbReference>
<comment type="similarity">
    <text evidence="3">Belongs to the TRAFAC class dynamin-like GTPase superfamily. Very large inducible GTPase (VLIG) family.</text>
</comment>
<dbReference type="Gene3D" id="3.40.50.300">
    <property type="entry name" value="P-loop containing nucleotide triphosphate hydrolases"/>
    <property type="match status" value="1"/>
</dbReference>
<keyword evidence="6" id="KW-0342">GTP-binding</keyword>
<evidence type="ECO:0000313" key="10">
    <source>
        <dbReference type="Ensembl" id="ENSNPEP00000006427.1"/>
    </source>
</evidence>
<feature type="domain" description="VLIG-type G" evidence="9">
    <location>
        <begin position="359"/>
        <end position="597"/>
    </location>
</feature>
<dbReference type="SUPFAM" id="SSF52540">
    <property type="entry name" value="P-loop containing nucleoside triphosphate hydrolases"/>
    <property type="match status" value="1"/>
</dbReference>
<evidence type="ECO:0000256" key="7">
    <source>
        <dbReference type="ARBA" id="ARBA00023242"/>
    </source>
</evidence>
<feature type="coiled-coil region" evidence="8">
    <location>
        <begin position="204"/>
        <end position="234"/>
    </location>
</feature>
<keyword evidence="11" id="KW-1185">Reference proteome</keyword>
<dbReference type="Ensembl" id="ENSNPET00000006584.1">
    <property type="protein sequence ID" value="ENSNPEP00000006427.1"/>
    <property type="gene ID" value="ENSNPEG00000004863.1"/>
</dbReference>
<evidence type="ECO:0000313" key="11">
    <source>
        <dbReference type="Proteomes" id="UP000694420"/>
    </source>
</evidence>
<dbReference type="InterPro" id="IPR027417">
    <property type="entry name" value="P-loop_NTPase"/>
</dbReference>
<evidence type="ECO:0000256" key="5">
    <source>
        <dbReference type="ARBA" id="ARBA00022741"/>
    </source>
</evidence>
<keyword evidence="4" id="KW-0963">Cytoplasm</keyword>
<evidence type="ECO:0000256" key="3">
    <source>
        <dbReference type="ARBA" id="ARBA00006828"/>
    </source>
</evidence>
<evidence type="ECO:0000259" key="9">
    <source>
        <dbReference type="PROSITE" id="PS51717"/>
    </source>
</evidence>
<dbReference type="Proteomes" id="UP000694420">
    <property type="component" value="Unplaced"/>
</dbReference>
<reference evidence="10" key="1">
    <citation type="submission" date="2025-08" db="UniProtKB">
        <authorList>
            <consortium name="Ensembl"/>
        </authorList>
    </citation>
    <scope>IDENTIFICATION</scope>
</reference>
<proteinExistence type="inferred from homology"/>
<evidence type="ECO:0000256" key="1">
    <source>
        <dbReference type="ARBA" id="ARBA00004123"/>
    </source>
</evidence>
<dbReference type="PANTHER" id="PTHR22796">
    <property type="entry name" value="URG4-RELATED"/>
    <property type="match status" value="1"/>
</dbReference>
<evidence type="ECO:0000256" key="6">
    <source>
        <dbReference type="ARBA" id="ARBA00023134"/>
    </source>
</evidence>
<dbReference type="GO" id="GO:0005634">
    <property type="term" value="C:nucleus"/>
    <property type="evidence" value="ECO:0007669"/>
    <property type="project" value="UniProtKB-SubCell"/>
</dbReference>
<dbReference type="InterPro" id="IPR057365">
    <property type="entry name" value="URGCP"/>
</dbReference>
<dbReference type="PROSITE" id="PS51717">
    <property type="entry name" value="G_VLIG"/>
    <property type="match status" value="1"/>
</dbReference>
<dbReference type="PANTHER" id="PTHR22796:SF6">
    <property type="entry name" value="INTERFERON-INDUCED VERY LARGE GTPASE 1-RELATED"/>
    <property type="match status" value="1"/>
</dbReference>
<protein>
    <recommendedName>
        <fullName evidence="9">VLIG-type G domain-containing protein</fullName>
    </recommendedName>
</protein>
<organism evidence="10 11">
    <name type="scientific">Nothoprocta perdicaria</name>
    <name type="common">Chilean tinamou</name>
    <name type="synonym">Crypturus perdicarius</name>
    <dbReference type="NCBI Taxonomy" id="30464"/>
    <lineage>
        <taxon>Eukaryota</taxon>
        <taxon>Metazoa</taxon>
        <taxon>Chordata</taxon>
        <taxon>Craniata</taxon>
        <taxon>Vertebrata</taxon>
        <taxon>Euteleostomi</taxon>
        <taxon>Archelosauria</taxon>
        <taxon>Archosauria</taxon>
        <taxon>Dinosauria</taxon>
        <taxon>Saurischia</taxon>
        <taxon>Theropoda</taxon>
        <taxon>Coelurosauria</taxon>
        <taxon>Aves</taxon>
        <taxon>Palaeognathae</taxon>
        <taxon>Tinamiformes</taxon>
        <taxon>Tinamidae</taxon>
        <taxon>Nothoprocta</taxon>
    </lineage>
</organism>
<sequence length="597" mass="67412">MEGLVEISWYCPSGGADDRFENCIAFTNLHGDAREHKQQVKFLQEIASLNVVLLTTSDETEVGRQIVCDLLRSPKPFVCLLTEKEGSAVSITKQNLIVSDKRNLNVKIPIKNRNEADLVDDLANTIRVLLEDAESSCSLDTCAGIARQHGFLIDVDKEDCKEAKAVAQALVAICKENKVARVKEKLLPLQGELWHEWCRKDKELTRLQERNRSIEQHRSEIESEKHEIRQKQLEKGCPPNELMKPVLKMILSDSESTKKYFLEWMKIAGDKLRHRLEALSAEISASTIGLEHILREIGQIYEALDVNTQKEKHFLQLPQIAAKLMVSGYPIELMDGDASYVPLEWVGAIFDRLAAMLGDKRVYVLSVLGIQSTGKSTLLNAMFGLQFNVSAGRCTRGAFMRLLKVDKDLQEDVNFDYMLIVDTEGLRAVELANKQSLNHDNELATFVIGIGNMTLINIFGENPSEMQDVLQIAVQAFLRMKQVNLSPSCLFVHQNVGEITAKEQNMEGQRCLQQKLDEMTVTAAQQEFCDATCFSDVIRFDVKTHVHYFAHLWEGNPPMAPPNPAYSQNVQELKNISMFVFDNLGRSNNSRNNKSLE</sequence>
<dbReference type="GO" id="GO:0005525">
    <property type="term" value="F:GTP binding"/>
    <property type="evidence" value="ECO:0007669"/>
    <property type="project" value="UniProtKB-KW"/>
</dbReference>
<evidence type="ECO:0000256" key="2">
    <source>
        <dbReference type="ARBA" id="ARBA00004496"/>
    </source>
</evidence>
<keyword evidence="7" id="KW-0539">Nucleus</keyword>
<dbReference type="Pfam" id="PF25683">
    <property type="entry name" value="URGCP_GTPase"/>
    <property type="match status" value="1"/>
</dbReference>
<reference evidence="10" key="2">
    <citation type="submission" date="2025-09" db="UniProtKB">
        <authorList>
            <consortium name="Ensembl"/>
        </authorList>
    </citation>
    <scope>IDENTIFICATION</scope>
</reference>
<name>A0A8C6Z155_NOTPE</name>
<keyword evidence="5" id="KW-0547">Nucleotide-binding</keyword>